<name>A0A7Y2KRM7_SPHPI</name>
<reference evidence="2 3" key="1">
    <citation type="submission" date="2020-05" db="EMBL/GenBank/DDBJ databases">
        <title>Draft Genome Sequences of Sphingomonas sp. Isolated from the International Space Station.</title>
        <authorList>
            <person name="Bijlani S."/>
            <person name="Singh N.K."/>
            <person name="Mason C.E."/>
            <person name="Wang C.C."/>
            <person name="Venkateswaran K."/>
        </authorList>
    </citation>
    <scope>NUCLEOTIDE SEQUENCE [LARGE SCALE GENOMIC DNA]</scope>
    <source>
        <strain evidence="2 3">FKI-L5-BR-P1</strain>
    </source>
</reference>
<comment type="caution">
    <text evidence="2">The sequence shown here is derived from an EMBL/GenBank/DDBJ whole genome shotgun (WGS) entry which is preliminary data.</text>
</comment>
<feature type="region of interest" description="Disordered" evidence="1">
    <location>
        <begin position="1"/>
        <end position="65"/>
    </location>
</feature>
<organism evidence="2 3">
    <name type="scientific">Sphingomonas paucimobilis</name>
    <name type="common">Pseudomonas paucimobilis</name>
    <dbReference type="NCBI Taxonomy" id="13689"/>
    <lineage>
        <taxon>Bacteria</taxon>
        <taxon>Pseudomonadati</taxon>
        <taxon>Pseudomonadota</taxon>
        <taxon>Alphaproteobacteria</taxon>
        <taxon>Sphingomonadales</taxon>
        <taxon>Sphingomonadaceae</taxon>
        <taxon>Sphingomonas</taxon>
    </lineage>
</organism>
<dbReference type="Proteomes" id="UP000550136">
    <property type="component" value="Unassembled WGS sequence"/>
</dbReference>
<evidence type="ECO:0000313" key="2">
    <source>
        <dbReference type="EMBL" id="NNG58685.1"/>
    </source>
</evidence>
<feature type="non-terminal residue" evidence="2">
    <location>
        <position position="1"/>
    </location>
</feature>
<sequence>AAWSALTGNGAQPTAASSAEAAPSWAQALRRQQDARHHRHIAIQTLKEGDRGGASATPDIKEKEE</sequence>
<accession>A0A7Y2KRM7</accession>
<gene>
    <name evidence="2" type="ORF">HKX06_15040</name>
</gene>
<dbReference type="AlphaFoldDB" id="A0A7Y2KRM7"/>
<protein>
    <submittedName>
        <fullName evidence="2">P-type conjugative transfer protein TrbL</fullName>
    </submittedName>
</protein>
<evidence type="ECO:0000313" key="3">
    <source>
        <dbReference type="Proteomes" id="UP000550136"/>
    </source>
</evidence>
<proteinExistence type="predicted"/>
<dbReference type="EMBL" id="JABEOU010000040">
    <property type="protein sequence ID" value="NNG58685.1"/>
    <property type="molecule type" value="Genomic_DNA"/>
</dbReference>
<feature type="compositionally biased region" description="Low complexity" evidence="1">
    <location>
        <begin position="11"/>
        <end position="28"/>
    </location>
</feature>
<feature type="compositionally biased region" description="Polar residues" evidence="1">
    <location>
        <begin position="1"/>
        <end position="10"/>
    </location>
</feature>
<evidence type="ECO:0000256" key="1">
    <source>
        <dbReference type="SAM" id="MobiDB-lite"/>
    </source>
</evidence>